<evidence type="ECO:0000256" key="10">
    <source>
        <dbReference type="ARBA" id="ARBA00032441"/>
    </source>
</evidence>
<dbReference type="RefSeq" id="WP_005398498.1">
    <property type="nucleotide sequence ID" value="NZ_JH601088.1"/>
</dbReference>
<dbReference type="AlphaFoldDB" id="H3NNV5"/>
<dbReference type="NCBIfam" id="TIGR00150">
    <property type="entry name" value="T6A_YjeE"/>
    <property type="match status" value="1"/>
</dbReference>
<keyword evidence="8" id="KW-0067">ATP-binding</keyword>
<evidence type="ECO:0000256" key="9">
    <source>
        <dbReference type="ARBA" id="ARBA00022842"/>
    </source>
</evidence>
<keyword evidence="12" id="KW-1185">Reference proteome</keyword>
<evidence type="ECO:0000256" key="4">
    <source>
        <dbReference type="ARBA" id="ARBA00022490"/>
    </source>
</evidence>
<accession>H3NNV5</accession>
<name>H3NNV5_9FIRM</name>
<dbReference type="GO" id="GO:0005524">
    <property type="term" value="F:ATP binding"/>
    <property type="evidence" value="ECO:0007669"/>
    <property type="project" value="UniProtKB-KW"/>
</dbReference>
<evidence type="ECO:0000256" key="7">
    <source>
        <dbReference type="ARBA" id="ARBA00022741"/>
    </source>
</evidence>
<dbReference type="Proteomes" id="UP000004191">
    <property type="component" value="Unassembled WGS sequence"/>
</dbReference>
<dbReference type="HOGENOM" id="CLU_087829_3_0_9"/>
<protein>
    <recommendedName>
        <fullName evidence="3">tRNA threonylcarbamoyladenosine biosynthesis protein TsaE</fullName>
    </recommendedName>
    <alternativeName>
        <fullName evidence="10">t(6)A37 threonylcarbamoyladenosine biosynthesis protein TsaE</fullName>
    </alternativeName>
</protein>
<proteinExistence type="inferred from homology"/>
<comment type="caution">
    <text evidence="11">The sequence shown here is derived from an EMBL/GenBank/DDBJ whole genome shotgun (WGS) entry which is preliminary data.</text>
</comment>
<sequence>MKYRIDNLEEFNNFAKVFAKAIKPRDVISLKGDLGAGKTTFVQFIGKHLGIDEYITSPTFSIINIYNGDITIYHLDLYRLEEPSELEALDFENYFYPEDEITFIEWAEKADYYLPDDLIEIEINISKNGRILEIVTDTKRSLEIGEYLDENFIN</sequence>
<keyword evidence="7" id="KW-0547">Nucleotide-binding</keyword>
<dbReference type="EMBL" id="AGEI01000021">
    <property type="protein sequence ID" value="EHR34080.1"/>
    <property type="molecule type" value="Genomic_DNA"/>
</dbReference>
<keyword evidence="6" id="KW-0479">Metal-binding</keyword>
<comment type="subcellular location">
    <subcellularLocation>
        <location evidence="1">Cytoplasm</location>
    </subcellularLocation>
</comment>
<dbReference type="InterPro" id="IPR027417">
    <property type="entry name" value="P-loop_NTPase"/>
</dbReference>
<dbReference type="GO" id="GO:0002949">
    <property type="term" value="P:tRNA threonylcarbamoyladenosine modification"/>
    <property type="evidence" value="ECO:0007669"/>
    <property type="project" value="InterPro"/>
</dbReference>
<dbReference type="OrthoDB" id="9815896at2"/>
<evidence type="ECO:0000256" key="3">
    <source>
        <dbReference type="ARBA" id="ARBA00019010"/>
    </source>
</evidence>
<keyword evidence="5" id="KW-0819">tRNA processing</keyword>
<dbReference type="PANTHER" id="PTHR33540:SF2">
    <property type="entry name" value="TRNA THREONYLCARBAMOYLADENOSINE BIOSYNTHESIS PROTEIN TSAE"/>
    <property type="match status" value="1"/>
</dbReference>
<dbReference type="Gene3D" id="3.40.50.300">
    <property type="entry name" value="P-loop containing nucleotide triphosphate hydrolases"/>
    <property type="match status" value="1"/>
</dbReference>
<keyword evidence="4" id="KW-0963">Cytoplasm</keyword>
<dbReference type="GO" id="GO:0005737">
    <property type="term" value="C:cytoplasm"/>
    <property type="evidence" value="ECO:0007669"/>
    <property type="project" value="UniProtKB-SubCell"/>
</dbReference>
<dbReference type="GO" id="GO:0046872">
    <property type="term" value="F:metal ion binding"/>
    <property type="evidence" value="ECO:0007669"/>
    <property type="project" value="UniProtKB-KW"/>
</dbReference>
<dbReference type="GeneID" id="96999009"/>
<evidence type="ECO:0000256" key="6">
    <source>
        <dbReference type="ARBA" id="ARBA00022723"/>
    </source>
</evidence>
<organism evidence="11 12">
    <name type="scientific">Helcococcus kunzii ATCC 51366</name>
    <dbReference type="NCBI Taxonomy" id="883114"/>
    <lineage>
        <taxon>Bacteria</taxon>
        <taxon>Bacillati</taxon>
        <taxon>Bacillota</taxon>
        <taxon>Tissierellia</taxon>
        <taxon>Tissierellales</taxon>
        <taxon>Peptoniphilaceae</taxon>
        <taxon>Helcococcus</taxon>
    </lineage>
</organism>
<reference evidence="11 12" key="1">
    <citation type="submission" date="2012-01" db="EMBL/GenBank/DDBJ databases">
        <title>The Genome Sequence of Helcococcus kunzii ATCC 51366.</title>
        <authorList>
            <consortium name="The Broad Institute Genome Sequencing Platform"/>
            <person name="Earl A."/>
            <person name="Ward D."/>
            <person name="Feldgarden M."/>
            <person name="Gevers D."/>
            <person name="Huys G."/>
            <person name="Young S.K."/>
            <person name="Zeng Q."/>
            <person name="Gargeya S."/>
            <person name="Fitzgerald M."/>
            <person name="Haas B."/>
            <person name="Abouelleil A."/>
            <person name="Alvarado L."/>
            <person name="Arachchi H.M."/>
            <person name="Berlin A."/>
            <person name="Chapman S.B."/>
            <person name="Gearin G."/>
            <person name="Goldberg J."/>
            <person name="Griggs A."/>
            <person name="Gujja S."/>
            <person name="Hansen M."/>
            <person name="Heiman D."/>
            <person name="Howarth C."/>
            <person name="Larimer J."/>
            <person name="Lui A."/>
            <person name="MacDonald P.J.P."/>
            <person name="McCowen C."/>
            <person name="Montmayeur A."/>
            <person name="Murphy C."/>
            <person name="Neiman D."/>
            <person name="Pearson M."/>
            <person name="Priest M."/>
            <person name="Roberts A."/>
            <person name="Saif S."/>
            <person name="Shea T."/>
            <person name="Sisk P."/>
            <person name="Stolte C."/>
            <person name="Sykes S."/>
            <person name="Wortman J."/>
            <person name="Nusbaum C."/>
            <person name="Birren B."/>
        </authorList>
    </citation>
    <scope>NUCLEOTIDE SEQUENCE [LARGE SCALE GENOMIC DNA]</scope>
    <source>
        <strain evidence="11 12">ATCC 51366</strain>
    </source>
</reference>
<comment type="similarity">
    <text evidence="2">Belongs to the TsaE family.</text>
</comment>
<dbReference type="InterPro" id="IPR003442">
    <property type="entry name" value="T6A_TsaE"/>
</dbReference>
<dbReference type="Pfam" id="PF02367">
    <property type="entry name" value="TsaE"/>
    <property type="match status" value="1"/>
</dbReference>
<evidence type="ECO:0000313" key="11">
    <source>
        <dbReference type="EMBL" id="EHR34080.1"/>
    </source>
</evidence>
<keyword evidence="9" id="KW-0460">Magnesium</keyword>
<dbReference type="SUPFAM" id="SSF52540">
    <property type="entry name" value="P-loop containing nucleoside triphosphate hydrolases"/>
    <property type="match status" value="1"/>
</dbReference>
<evidence type="ECO:0000313" key="12">
    <source>
        <dbReference type="Proteomes" id="UP000004191"/>
    </source>
</evidence>
<evidence type="ECO:0000256" key="1">
    <source>
        <dbReference type="ARBA" id="ARBA00004496"/>
    </source>
</evidence>
<evidence type="ECO:0000256" key="8">
    <source>
        <dbReference type="ARBA" id="ARBA00022840"/>
    </source>
</evidence>
<dbReference type="PANTHER" id="PTHR33540">
    <property type="entry name" value="TRNA THREONYLCARBAMOYLADENOSINE BIOSYNTHESIS PROTEIN TSAE"/>
    <property type="match status" value="1"/>
</dbReference>
<evidence type="ECO:0000256" key="2">
    <source>
        <dbReference type="ARBA" id="ARBA00007599"/>
    </source>
</evidence>
<dbReference type="eggNOG" id="COG0802">
    <property type="taxonomic scope" value="Bacteria"/>
</dbReference>
<dbReference type="STRING" id="883114.HMPREF9709_01016"/>
<gene>
    <name evidence="11" type="ORF">HMPREF9709_01016</name>
</gene>
<dbReference type="PATRIC" id="fig|883114.3.peg.1006"/>
<evidence type="ECO:0000256" key="5">
    <source>
        <dbReference type="ARBA" id="ARBA00022694"/>
    </source>
</evidence>